<reference evidence="2" key="1">
    <citation type="submission" date="2012-06" db="EMBL/GenBank/DDBJ databases">
        <title>Genome analysis of multiple Granulibacter bethesdensis isolates demonstrates substantial genome diversity.</title>
        <authorList>
            <person name="Greenberg D.E."/>
            <person name="Porcella S.F."/>
            <person name="Zarember K."/>
            <person name="Zelazny A.M."/>
            <person name="Bruno D."/>
            <person name="Martens C."/>
            <person name="Barbian K.D."/>
            <person name="Jaske E."/>
            <person name="Holland S.M."/>
        </authorList>
    </citation>
    <scope>NUCLEOTIDE SEQUENCE [LARGE SCALE GENOMIC DNA]</scope>
    <source>
        <strain evidence="2">CGDNIH3</strain>
    </source>
</reference>
<proteinExistence type="predicted"/>
<protein>
    <submittedName>
        <fullName evidence="1">Uncharacterized protein</fullName>
    </submittedName>
</protein>
<evidence type="ECO:0000313" key="2">
    <source>
        <dbReference type="Proteomes" id="UP000019438"/>
    </source>
</evidence>
<gene>
    <name evidence="1" type="ORF">GbCGDNIH3_8101</name>
</gene>
<organism evidence="1 2">
    <name type="scientific">Granulibacter bethesdensis</name>
    <dbReference type="NCBI Taxonomy" id="364410"/>
    <lineage>
        <taxon>Bacteria</taxon>
        <taxon>Pseudomonadati</taxon>
        <taxon>Pseudomonadota</taxon>
        <taxon>Alphaproteobacteria</taxon>
        <taxon>Acetobacterales</taxon>
        <taxon>Acetobacteraceae</taxon>
        <taxon>Granulibacter</taxon>
    </lineage>
</organism>
<sequence length="42" mass="4547">MPDSAMMHNLIHPDALQPRNCMLQQFAETGCLAITPDLHGGA</sequence>
<dbReference type="EMBL" id="CP003181">
    <property type="protein sequence ID" value="APG30431.1"/>
    <property type="molecule type" value="Genomic_DNA"/>
</dbReference>
<dbReference type="Proteomes" id="UP000019438">
    <property type="component" value="Chromosome"/>
</dbReference>
<dbReference type="KEGG" id="gbc:GbCGDNIH3_8101"/>
<accession>A0AAN1AMK5</accession>
<dbReference type="AlphaFoldDB" id="A0AAN1AMK5"/>
<evidence type="ECO:0000313" key="1">
    <source>
        <dbReference type="EMBL" id="APG30431.1"/>
    </source>
</evidence>
<name>A0AAN1AMK5_9PROT</name>